<dbReference type="AlphaFoldDB" id="A0A1N6JJK7"/>
<sequence>MSTDINISNYEDYLYSYVDGELQAEEVLALENFLEKYPQFRAELDILLSTRLQPEAMVFDNKASLYRGREISLQNYQSHLLNYIDGELNQQEKDAFEQFVSRHPAVAQDLKVWQATKLQADTAVRFENKSVLYRKASHRTVIRPAYWWGAAAAVMAGAFFFLTLSDSTDTGVIAVNQTETEKAQPATVETITAAVPKETPKAAPQVATPETTPAKAPILAATNTTRVTAKTAKVAVNTAPAANTALAANTATNKTIDLTNVPTEQHDNNNAVIAADISKQLKQIPGNEVAVNRPSIEVGTSAPLATPAPAAAEPGELIMSVTGNGLESKVLDKVTNVARLFAKKRNK</sequence>
<protein>
    <recommendedName>
        <fullName evidence="4">Zinc-finger</fullName>
    </recommendedName>
</protein>
<dbReference type="Proteomes" id="UP000185003">
    <property type="component" value="Unassembled WGS sequence"/>
</dbReference>
<dbReference type="EMBL" id="FSRA01000002">
    <property type="protein sequence ID" value="SIO44216.1"/>
    <property type="molecule type" value="Genomic_DNA"/>
</dbReference>
<dbReference type="STRING" id="536979.SAMN04488055_4062"/>
<proteinExistence type="predicted"/>
<gene>
    <name evidence="2" type="ORF">SAMN04488055_4062</name>
</gene>
<reference evidence="2 3" key="1">
    <citation type="submission" date="2016-11" db="EMBL/GenBank/DDBJ databases">
        <authorList>
            <person name="Jaros S."/>
            <person name="Januszkiewicz K."/>
            <person name="Wedrychowicz H."/>
        </authorList>
    </citation>
    <scope>NUCLEOTIDE SEQUENCE [LARGE SCALE GENOMIC DNA]</scope>
    <source>
        <strain evidence="2 3">DSM 24787</strain>
    </source>
</reference>
<dbReference type="OrthoDB" id="661324at2"/>
<keyword evidence="1" id="KW-0812">Transmembrane</keyword>
<dbReference type="RefSeq" id="WP_074241438.1">
    <property type="nucleotide sequence ID" value="NZ_FSRA01000002.1"/>
</dbReference>
<name>A0A1N6JJK7_9BACT</name>
<accession>A0A1N6JJK7</accession>
<organism evidence="2 3">
    <name type="scientific">Chitinophaga niabensis</name>
    <dbReference type="NCBI Taxonomy" id="536979"/>
    <lineage>
        <taxon>Bacteria</taxon>
        <taxon>Pseudomonadati</taxon>
        <taxon>Bacteroidota</taxon>
        <taxon>Chitinophagia</taxon>
        <taxon>Chitinophagales</taxon>
        <taxon>Chitinophagaceae</taxon>
        <taxon>Chitinophaga</taxon>
    </lineage>
</organism>
<evidence type="ECO:0000313" key="2">
    <source>
        <dbReference type="EMBL" id="SIO44216.1"/>
    </source>
</evidence>
<evidence type="ECO:0000313" key="3">
    <source>
        <dbReference type="Proteomes" id="UP000185003"/>
    </source>
</evidence>
<feature type="transmembrane region" description="Helical" evidence="1">
    <location>
        <begin position="145"/>
        <end position="164"/>
    </location>
</feature>
<keyword evidence="1" id="KW-0472">Membrane</keyword>
<keyword evidence="1" id="KW-1133">Transmembrane helix</keyword>
<evidence type="ECO:0008006" key="4">
    <source>
        <dbReference type="Google" id="ProtNLM"/>
    </source>
</evidence>
<evidence type="ECO:0000256" key="1">
    <source>
        <dbReference type="SAM" id="Phobius"/>
    </source>
</evidence>
<keyword evidence="3" id="KW-1185">Reference proteome</keyword>